<comment type="similarity">
    <text evidence="2">Belongs to the tellurite-resistance/dicarboxylate transporter (TDT) family.</text>
</comment>
<organism evidence="9 10">
    <name type="scientific">Aspergillus leporis</name>
    <dbReference type="NCBI Taxonomy" id="41062"/>
    <lineage>
        <taxon>Eukaryota</taxon>
        <taxon>Fungi</taxon>
        <taxon>Dikarya</taxon>
        <taxon>Ascomycota</taxon>
        <taxon>Pezizomycotina</taxon>
        <taxon>Eurotiomycetes</taxon>
        <taxon>Eurotiomycetidae</taxon>
        <taxon>Eurotiales</taxon>
        <taxon>Aspergillaceae</taxon>
        <taxon>Aspergillus</taxon>
        <taxon>Aspergillus subgen. Circumdati</taxon>
    </lineage>
</organism>
<evidence type="ECO:0000256" key="5">
    <source>
        <dbReference type="ARBA" id="ARBA00022692"/>
    </source>
</evidence>
<dbReference type="PANTHER" id="PTHR31686">
    <property type="match status" value="1"/>
</dbReference>
<keyword evidence="4" id="KW-1003">Cell membrane</keyword>
<sequence length="217" mass="24546">MVSRPTHSHRLHNHRVWYWLRSSRSPHKNRAAGTVLACYALWGMSTHLAILFIAIYYHRLIVHKLPPREIIVSCLLPVGPLGFGGYTWHLKVFPAPDFLDPMAGHFAYNFGAFVGFFMWSFGLVWLVLAYAAIIQNWPFSFNMDRIDVIVGLLQCPWDGVYVAVILLWVVVAVGTVKGAWSGELFAAPCLKDIDLDGQRNEDNRQDVLAASNAIFSF</sequence>
<evidence type="ECO:0000313" key="10">
    <source>
        <dbReference type="Proteomes" id="UP000326565"/>
    </source>
</evidence>
<keyword evidence="7 8" id="KW-0472">Membrane</keyword>
<evidence type="ECO:0000256" key="7">
    <source>
        <dbReference type="ARBA" id="ARBA00023136"/>
    </source>
</evidence>
<evidence type="ECO:0000256" key="2">
    <source>
        <dbReference type="ARBA" id="ARBA00008566"/>
    </source>
</evidence>
<evidence type="ECO:0000313" key="9">
    <source>
        <dbReference type="EMBL" id="KAB8071815.1"/>
    </source>
</evidence>
<feature type="transmembrane region" description="Helical" evidence="8">
    <location>
        <begin position="146"/>
        <end position="171"/>
    </location>
</feature>
<dbReference type="Gene3D" id="1.50.10.150">
    <property type="entry name" value="Voltage-dependent anion channel"/>
    <property type="match status" value="1"/>
</dbReference>
<dbReference type="OrthoDB" id="1099at2759"/>
<accession>A0A5N5WVK2</accession>
<protein>
    <submittedName>
        <fullName evidence="9">Voltage-dependent anion channel-domain-containing protein</fullName>
    </submittedName>
</protein>
<dbReference type="Proteomes" id="UP000326565">
    <property type="component" value="Unassembled WGS sequence"/>
</dbReference>
<keyword evidence="6 8" id="KW-1133">Transmembrane helix</keyword>
<evidence type="ECO:0000256" key="8">
    <source>
        <dbReference type="SAM" id="Phobius"/>
    </source>
</evidence>
<evidence type="ECO:0000256" key="6">
    <source>
        <dbReference type="ARBA" id="ARBA00022989"/>
    </source>
</evidence>
<dbReference type="EMBL" id="ML732262">
    <property type="protein sequence ID" value="KAB8071815.1"/>
    <property type="molecule type" value="Genomic_DNA"/>
</dbReference>
<feature type="transmembrane region" description="Helical" evidence="8">
    <location>
        <begin position="110"/>
        <end position="134"/>
    </location>
</feature>
<dbReference type="InterPro" id="IPR004695">
    <property type="entry name" value="SLAC1/Mae1/Ssu1/TehA"/>
</dbReference>
<evidence type="ECO:0000256" key="3">
    <source>
        <dbReference type="ARBA" id="ARBA00022448"/>
    </source>
</evidence>
<reference evidence="9 10" key="1">
    <citation type="submission" date="2019-04" db="EMBL/GenBank/DDBJ databases">
        <title>Friends and foes A comparative genomics study of 23 Aspergillus species from section Flavi.</title>
        <authorList>
            <consortium name="DOE Joint Genome Institute"/>
            <person name="Kjaerbolling I."/>
            <person name="Vesth T."/>
            <person name="Frisvad J.C."/>
            <person name="Nybo J.L."/>
            <person name="Theobald S."/>
            <person name="Kildgaard S."/>
            <person name="Isbrandt T."/>
            <person name="Kuo A."/>
            <person name="Sato A."/>
            <person name="Lyhne E.K."/>
            <person name="Kogle M.E."/>
            <person name="Wiebenga A."/>
            <person name="Kun R.S."/>
            <person name="Lubbers R.J."/>
            <person name="Makela M.R."/>
            <person name="Barry K."/>
            <person name="Chovatia M."/>
            <person name="Clum A."/>
            <person name="Daum C."/>
            <person name="Haridas S."/>
            <person name="He G."/>
            <person name="LaButti K."/>
            <person name="Lipzen A."/>
            <person name="Mondo S."/>
            <person name="Riley R."/>
            <person name="Salamov A."/>
            <person name="Simmons B.A."/>
            <person name="Magnuson J.K."/>
            <person name="Henrissat B."/>
            <person name="Mortensen U.H."/>
            <person name="Larsen T.O."/>
            <person name="Devries R.P."/>
            <person name="Grigoriev I.V."/>
            <person name="Machida M."/>
            <person name="Baker S.E."/>
            <person name="Andersen M.R."/>
        </authorList>
    </citation>
    <scope>NUCLEOTIDE SEQUENCE [LARGE SCALE GENOMIC DNA]</scope>
    <source>
        <strain evidence="9 10">CBS 151.66</strain>
    </source>
</reference>
<proteinExistence type="inferred from homology"/>
<keyword evidence="10" id="KW-1185">Reference proteome</keyword>
<dbReference type="Pfam" id="PF03595">
    <property type="entry name" value="SLAC1"/>
    <property type="match status" value="1"/>
</dbReference>
<feature type="transmembrane region" description="Helical" evidence="8">
    <location>
        <begin position="70"/>
        <end position="90"/>
    </location>
</feature>
<gene>
    <name evidence="9" type="ORF">BDV29DRAFT_159088</name>
</gene>
<evidence type="ECO:0000256" key="4">
    <source>
        <dbReference type="ARBA" id="ARBA00022475"/>
    </source>
</evidence>
<name>A0A5N5WVK2_9EURO</name>
<dbReference type="AlphaFoldDB" id="A0A5N5WVK2"/>
<comment type="subcellular location">
    <subcellularLocation>
        <location evidence="1">Cell membrane</location>
        <topology evidence="1">Multi-pass membrane protein</topology>
    </subcellularLocation>
</comment>
<feature type="transmembrane region" description="Helical" evidence="8">
    <location>
        <begin position="31"/>
        <end position="58"/>
    </location>
</feature>
<dbReference type="PANTHER" id="PTHR31686:SF2">
    <property type="entry name" value="C4-DICARBOXYLATE TRANSPORTER_MALIC ACID TRANSPORT PROTEIN"/>
    <property type="match status" value="1"/>
</dbReference>
<dbReference type="GO" id="GO:0000319">
    <property type="term" value="F:sulfite transmembrane transporter activity"/>
    <property type="evidence" value="ECO:0007669"/>
    <property type="project" value="TreeGrafter"/>
</dbReference>
<dbReference type="InterPro" id="IPR038665">
    <property type="entry name" value="Voltage-dep_anion_channel_sf"/>
</dbReference>
<keyword evidence="3" id="KW-0813">Transport</keyword>
<keyword evidence="5 8" id="KW-0812">Transmembrane</keyword>
<dbReference type="InterPro" id="IPR051629">
    <property type="entry name" value="Sulfite_efflux_TDT"/>
</dbReference>
<evidence type="ECO:0000256" key="1">
    <source>
        <dbReference type="ARBA" id="ARBA00004651"/>
    </source>
</evidence>
<dbReference type="GO" id="GO:0005886">
    <property type="term" value="C:plasma membrane"/>
    <property type="evidence" value="ECO:0007669"/>
    <property type="project" value="UniProtKB-SubCell"/>
</dbReference>